<name>A0A4V6NZL1_9HYPH</name>
<sequence length="253" mass="27810">MYGWRGRIGLLVPSINNTMEPEFWRIAPEGVSISTARIAGGRHGTPEELRGMEKESRAAAARVANTEPGVVVYGCTSGSFFEGPGWNRMICEELTKITGAPTVTTAGAMAECLMQNGHTKVDVVTPYVELTNERLKQFLRGFGIEVTNLATFDMIDMFDHAKIRPDEIYRRVKETVTTDSTAVFVACTQLRALEVVDMLERDLGKPVYSANQASAWLAYDALGIDPGITDCGSLLRSLSHDRRAAPRPLRQIA</sequence>
<dbReference type="InterPro" id="IPR053714">
    <property type="entry name" value="Iso_Racemase_Enz_sf"/>
</dbReference>
<dbReference type="OrthoDB" id="9816064at2"/>
<dbReference type="InterPro" id="IPR026286">
    <property type="entry name" value="MaiA/AMDase"/>
</dbReference>
<proteinExistence type="predicted"/>
<gene>
    <name evidence="1" type="ORF">EDC64_102258</name>
</gene>
<evidence type="ECO:0000313" key="1">
    <source>
        <dbReference type="EMBL" id="TCT06778.1"/>
    </source>
</evidence>
<dbReference type="Proteomes" id="UP000294664">
    <property type="component" value="Unassembled WGS sequence"/>
</dbReference>
<dbReference type="PIRSF" id="PIRSF015736">
    <property type="entry name" value="MI"/>
    <property type="match status" value="1"/>
</dbReference>
<accession>A0A4V6NZL1</accession>
<reference evidence="1 2" key="1">
    <citation type="submission" date="2019-03" db="EMBL/GenBank/DDBJ databases">
        <title>Genomic Encyclopedia of Type Strains, Phase IV (KMG-IV): sequencing the most valuable type-strain genomes for metagenomic binning, comparative biology and taxonomic classification.</title>
        <authorList>
            <person name="Goeker M."/>
        </authorList>
    </citation>
    <scope>NUCLEOTIDE SEQUENCE [LARGE SCALE GENOMIC DNA]</scope>
    <source>
        <strain evidence="1 2">DSM 9035</strain>
    </source>
</reference>
<keyword evidence="2" id="KW-1185">Reference proteome</keyword>
<comment type="caution">
    <text evidence="1">The sequence shown here is derived from an EMBL/GenBank/DDBJ whole genome shotgun (WGS) entry which is preliminary data.</text>
</comment>
<organism evidence="1 2">
    <name type="scientific">Aquabacter spiritensis</name>
    <dbReference type="NCBI Taxonomy" id="933073"/>
    <lineage>
        <taxon>Bacteria</taxon>
        <taxon>Pseudomonadati</taxon>
        <taxon>Pseudomonadota</taxon>
        <taxon>Alphaproteobacteria</taxon>
        <taxon>Hyphomicrobiales</taxon>
        <taxon>Xanthobacteraceae</taxon>
        <taxon>Aquabacter</taxon>
    </lineage>
</organism>
<dbReference type="Gene3D" id="3.40.50.12500">
    <property type="match status" value="1"/>
</dbReference>
<dbReference type="Pfam" id="PF17645">
    <property type="entry name" value="Amdase"/>
    <property type="match status" value="1"/>
</dbReference>
<dbReference type="EMBL" id="SMAI01000002">
    <property type="protein sequence ID" value="TCT06778.1"/>
    <property type="molecule type" value="Genomic_DNA"/>
</dbReference>
<dbReference type="AlphaFoldDB" id="A0A4V6NZL1"/>
<evidence type="ECO:0000313" key="2">
    <source>
        <dbReference type="Proteomes" id="UP000294664"/>
    </source>
</evidence>
<keyword evidence="1" id="KW-0413">Isomerase</keyword>
<protein>
    <submittedName>
        <fullName evidence="1">Maleate isomerase/arylmalonate decarboxylase</fullName>
    </submittedName>
</protein>
<dbReference type="GO" id="GO:0016853">
    <property type="term" value="F:isomerase activity"/>
    <property type="evidence" value="ECO:0007669"/>
    <property type="project" value="UniProtKB-KW"/>
</dbReference>
<dbReference type="PANTHER" id="PTHR40267">
    <property type="entry name" value="BLR3294 PROTEIN"/>
    <property type="match status" value="1"/>
</dbReference>
<dbReference type="PANTHER" id="PTHR40267:SF1">
    <property type="entry name" value="BLR3294 PROTEIN"/>
    <property type="match status" value="1"/>
</dbReference>
<dbReference type="RefSeq" id="WP_132030253.1">
    <property type="nucleotide sequence ID" value="NZ_SMAI01000002.1"/>
</dbReference>